<protein>
    <recommendedName>
        <fullName evidence="10">Mitochondrial inner membrane protease subunit</fullName>
        <ecNumber evidence="10">3.4.21.-</ecNumber>
    </recommendedName>
</protein>
<evidence type="ECO:0000313" key="14">
    <source>
        <dbReference type="Proteomes" id="UP001590950"/>
    </source>
</evidence>
<dbReference type="EMBL" id="JBEFKJ010000039">
    <property type="protein sequence ID" value="KAL2037570.1"/>
    <property type="molecule type" value="Genomic_DNA"/>
</dbReference>
<comment type="similarity">
    <text evidence="2">Belongs to the peptidase S26 family. IMP2 subfamily.</text>
</comment>
<keyword evidence="14" id="KW-1185">Reference proteome</keyword>
<feature type="domain" description="Peptidase S26" evidence="12">
    <location>
        <begin position="100"/>
        <end position="188"/>
    </location>
</feature>
<dbReference type="Proteomes" id="UP001590950">
    <property type="component" value="Unassembled WGS sequence"/>
</dbReference>
<evidence type="ECO:0000259" key="12">
    <source>
        <dbReference type="Pfam" id="PF10502"/>
    </source>
</evidence>
<feature type="region of interest" description="Disordered" evidence="11">
    <location>
        <begin position="53"/>
        <end position="89"/>
    </location>
</feature>
<evidence type="ECO:0000256" key="3">
    <source>
        <dbReference type="ARBA" id="ARBA00022670"/>
    </source>
</evidence>
<comment type="subcellular location">
    <subcellularLocation>
        <location evidence="1">Mitochondrion inner membrane</location>
        <topology evidence="1">Single-pass membrane protein</topology>
    </subcellularLocation>
</comment>
<dbReference type="PANTHER" id="PTHR46041:SF2">
    <property type="entry name" value="MITOCHONDRIAL INNER MEMBRANE PROTEASE SUBUNIT 2"/>
    <property type="match status" value="1"/>
</dbReference>
<evidence type="ECO:0000256" key="10">
    <source>
        <dbReference type="RuleBase" id="RU362041"/>
    </source>
</evidence>
<dbReference type="Pfam" id="PF10502">
    <property type="entry name" value="Peptidase_S26"/>
    <property type="match status" value="1"/>
</dbReference>
<sequence length="270" mass="30433">MRAFTKDQALAAFLINPMLPLLKTTTCIGYRPCIALVRPFQSPYLSIFRAPNRTLSTTRPSPSKPRLPPSSQPPKTPPDTSPNFKHPRSRPITTIFSGLTTFLSIIALLTLTKTHVFELKTVSGASMHPFLNADYHSSLQRDIVWVNKWRAGENIKRGMVVAFYSPNHPNVVAVKRVVAVEGDVVVTKAPYPFEREEVPVGHVWVEGDVEGRGKSFDSNYYGPVSKSLIEGKVTHVVWPADKRCRIRPENWKGSPRVLEGRRQVEKIEFY</sequence>
<evidence type="ECO:0000256" key="8">
    <source>
        <dbReference type="ARBA" id="ARBA00023128"/>
    </source>
</evidence>
<keyword evidence="5 10" id="KW-0999">Mitochondrion inner membrane</keyword>
<dbReference type="PRINTS" id="PR00727">
    <property type="entry name" value="LEADERPTASE"/>
</dbReference>
<keyword evidence="9 10" id="KW-0472">Membrane</keyword>
<gene>
    <name evidence="13" type="ORF">N7G274_009683</name>
</gene>
<keyword evidence="7 10" id="KW-1133">Transmembrane helix</keyword>
<dbReference type="InterPro" id="IPR036286">
    <property type="entry name" value="LexA/Signal_pep-like_sf"/>
</dbReference>
<evidence type="ECO:0000256" key="1">
    <source>
        <dbReference type="ARBA" id="ARBA00004434"/>
    </source>
</evidence>
<keyword evidence="3 10" id="KW-0645">Protease</keyword>
<evidence type="ECO:0000313" key="13">
    <source>
        <dbReference type="EMBL" id="KAL2037570.1"/>
    </source>
</evidence>
<keyword evidence="4 10" id="KW-0812">Transmembrane</keyword>
<evidence type="ECO:0000256" key="5">
    <source>
        <dbReference type="ARBA" id="ARBA00022792"/>
    </source>
</evidence>
<evidence type="ECO:0000256" key="2">
    <source>
        <dbReference type="ARBA" id="ARBA00007066"/>
    </source>
</evidence>
<dbReference type="InterPro" id="IPR000223">
    <property type="entry name" value="Pept_S26A_signal_pept_1"/>
</dbReference>
<dbReference type="EC" id="3.4.21.-" evidence="10"/>
<dbReference type="Gene3D" id="2.10.109.10">
    <property type="entry name" value="Umud Fragment, subunit A"/>
    <property type="match status" value="1"/>
</dbReference>
<dbReference type="InterPro" id="IPR037730">
    <property type="entry name" value="IMP2"/>
</dbReference>
<dbReference type="CDD" id="cd06530">
    <property type="entry name" value="S26_SPase_I"/>
    <property type="match status" value="1"/>
</dbReference>
<evidence type="ECO:0000256" key="11">
    <source>
        <dbReference type="SAM" id="MobiDB-lite"/>
    </source>
</evidence>
<dbReference type="NCBIfam" id="TIGR02227">
    <property type="entry name" value="sigpep_I_bact"/>
    <property type="match status" value="1"/>
</dbReference>
<feature type="compositionally biased region" description="Pro residues" evidence="11">
    <location>
        <begin position="62"/>
        <end position="80"/>
    </location>
</feature>
<evidence type="ECO:0000256" key="6">
    <source>
        <dbReference type="ARBA" id="ARBA00022801"/>
    </source>
</evidence>
<reference evidence="13 14" key="1">
    <citation type="submission" date="2024-09" db="EMBL/GenBank/DDBJ databases">
        <title>Rethinking Asexuality: The Enigmatic Case of Functional Sexual Genes in Lepraria (Stereocaulaceae).</title>
        <authorList>
            <person name="Doellman M."/>
            <person name="Sun Y."/>
            <person name="Barcenas-Pena A."/>
            <person name="Lumbsch H.T."/>
            <person name="Grewe F."/>
        </authorList>
    </citation>
    <scope>NUCLEOTIDE SEQUENCE [LARGE SCALE GENOMIC DNA]</scope>
    <source>
        <strain evidence="13 14">Mercado 3170</strain>
    </source>
</reference>
<name>A0ABR3ZWM0_9LECA</name>
<dbReference type="SUPFAM" id="SSF51306">
    <property type="entry name" value="LexA/Signal peptidase"/>
    <property type="match status" value="1"/>
</dbReference>
<dbReference type="PANTHER" id="PTHR46041">
    <property type="entry name" value="MITOCHONDRIAL INNER MEMBRANE PROTEASE SUBUNIT 2"/>
    <property type="match status" value="1"/>
</dbReference>
<evidence type="ECO:0000256" key="7">
    <source>
        <dbReference type="ARBA" id="ARBA00022989"/>
    </source>
</evidence>
<feature type="transmembrane region" description="Helical" evidence="10">
    <location>
        <begin position="92"/>
        <end position="111"/>
    </location>
</feature>
<keyword evidence="6 10" id="KW-0378">Hydrolase</keyword>
<organism evidence="13 14">
    <name type="scientific">Stereocaulon virgatum</name>
    <dbReference type="NCBI Taxonomy" id="373712"/>
    <lineage>
        <taxon>Eukaryota</taxon>
        <taxon>Fungi</taxon>
        <taxon>Dikarya</taxon>
        <taxon>Ascomycota</taxon>
        <taxon>Pezizomycotina</taxon>
        <taxon>Lecanoromycetes</taxon>
        <taxon>OSLEUM clade</taxon>
        <taxon>Lecanoromycetidae</taxon>
        <taxon>Lecanorales</taxon>
        <taxon>Lecanorineae</taxon>
        <taxon>Stereocaulaceae</taxon>
        <taxon>Stereocaulon</taxon>
    </lineage>
</organism>
<evidence type="ECO:0000256" key="9">
    <source>
        <dbReference type="ARBA" id="ARBA00023136"/>
    </source>
</evidence>
<dbReference type="InterPro" id="IPR019533">
    <property type="entry name" value="Peptidase_S26"/>
</dbReference>
<comment type="caution">
    <text evidence="13">The sequence shown here is derived from an EMBL/GenBank/DDBJ whole genome shotgun (WGS) entry which is preliminary data.</text>
</comment>
<accession>A0ABR3ZWM0</accession>
<evidence type="ECO:0000256" key="4">
    <source>
        <dbReference type="ARBA" id="ARBA00022692"/>
    </source>
</evidence>
<keyword evidence="8 10" id="KW-0496">Mitochondrion</keyword>
<proteinExistence type="inferred from homology"/>